<evidence type="ECO:0000256" key="9">
    <source>
        <dbReference type="RuleBase" id="RU368040"/>
    </source>
</evidence>
<dbReference type="InterPro" id="IPR039433">
    <property type="entry name" value="Mff-like_dom"/>
</dbReference>
<keyword evidence="5" id="KW-0175">Coiled coil</keyword>
<dbReference type="PANTHER" id="PTHR16501">
    <property type="entry name" value="TRANSPORT AND GOLGI ORGANIZATION PROTEIN 11"/>
    <property type="match status" value="1"/>
</dbReference>
<dbReference type="Proteomes" id="UP000472266">
    <property type="component" value="Chromosome 10"/>
</dbReference>
<dbReference type="InterPro" id="IPR008518">
    <property type="entry name" value="Mff/Tango-11"/>
</dbReference>
<comment type="function">
    <text evidence="9">Plays a role in mitochondrial and peroxisomal fission. Promotes the recruitment and association of the fission mediator dynamin-related protein 1 (DNM1L) to the mitochondrial surface.</text>
</comment>
<name>A0A672TZE3_STRHB</name>
<dbReference type="GO" id="GO:0005777">
    <property type="term" value="C:peroxisome"/>
    <property type="evidence" value="ECO:0007669"/>
    <property type="project" value="UniProtKB-SubCell"/>
</dbReference>
<evidence type="ECO:0000256" key="7">
    <source>
        <dbReference type="ARBA" id="ARBA00023136"/>
    </source>
</evidence>
<keyword evidence="2" id="KW-0812">Transmembrane</keyword>
<organism evidence="11 12">
    <name type="scientific">Strigops habroptila</name>
    <name type="common">Kakapo</name>
    <dbReference type="NCBI Taxonomy" id="2489341"/>
    <lineage>
        <taxon>Eukaryota</taxon>
        <taxon>Metazoa</taxon>
        <taxon>Chordata</taxon>
        <taxon>Craniata</taxon>
        <taxon>Vertebrata</taxon>
        <taxon>Euteleostomi</taxon>
        <taxon>Archelosauria</taxon>
        <taxon>Archosauria</taxon>
        <taxon>Dinosauria</taxon>
        <taxon>Saurischia</taxon>
        <taxon>Theropoda</taxon>
        <taxon>Coelurosauria</taxon>
        <taxon>Aves</taxon>
        <taxon>Neognathae</taxon>
        <taxon>Neoaves</taxon>
        <taxon>Telluraves</taxon>
        <taxon>Australaves</taxon>
        <taxon>Psittaciformes</taxon>
        <taxon>Psittacidae</taxon>
        <taxon>Strigops</taxon>
    </lineage>
</organism>
<dbReference type="OMA" id="TGRIYSM"/>
<keyword evidence="4" id="KW-1133">Transmembrane helix</keyword>
<dbReference type="GeneTree" id="ENSGT00730000112379"/>
<dbReference type="InParanoid" id="A0A672TZE3"/>
<evidence type="ECO:0000259" key="10">
    <source>
        <dbReference type="Pfam" id="PF05644"/>
    </source>
</evidence>
<dbReference type="GO" id="GO:0005741">
    <property type="term" value="C:mitochondrial outer membrane"/>
    <property type="evidence" value="ECO:0007669"/>
    <property type="project" value="UniProtKB-SubCell"/>
</dbReference>
<dbReference type="Pfam" id="PF05644">
    <property type="entry name" value="Miff"/>
    <property type="match status" value="2"/>
</dbReference>
<comment type="subcellular location">
    <subcellularLocation>
        <location evidence="9">Mitochondrion outer membrane</location>
        <topology evidence="9">Single-pass type IV membrane protein</topology>
    </subcellularLocation>
    <subcellularLocation>
        <location evidence="9">Peroxisome</location>
    </subcellularLocation>
</comment>
<proteinExistence type="inferred from homology"/>
<evidence type="ECO:0000256" key="6">
    <source>
        <dbReference type="ARBA" id="ARBA00023128"/>
    </source>
</evidence>
<dbReference type="GO" id="GO:0090141">
    <property type="term" value="P:positive regulation of mitochondrial fission"/>
    <property type="evidence" value="ECO:0007669"/>
    <property type="project" value="UniProtKB-UniRule"/>
</dbReference>
<comment type="similarity">
    <text evidence="1 9">Belongs to the Tango11 family.</text>
</comment>
<evidence type="ECO:0000256" key="5">
    <source>
        <dbReference type="ARBA" id="ARBA00023054"/>
    </source>
</evidence>
<dbReference type="GO" id="GO:0000266">
    <property type="term" value="P:mitochondrial fission"/>
    <property type="evidence" value="ECO:0007669"/>
    <property type="project" value="UniProtKB-UniRule"/>
</dbReference>
<feature type="domain" description="Mff-like" evidence="10">
    <location>
        <begin position="25"/>
        <end position="84"/>
    </location>
</feature>
<evidence type="ECO:0000256" key="3">
    <source>
        <dbReference type="ARBA" id="ARBA00022787"/>
    </source>
</evidence>
<sequence>HLVQRGVGHSRRRVGNGMWLFWGPDLNRIRCDVPFTEAINQRMQVPRRLRVADSFSPVDEELVTEDVPPSLRMYIPDRISLAGDVLGCFLGWLKVGGALQHSRVIHLPERNLFLRGPRGEGVRVVGSLSMAGALAKEDLKEMAVPTPPSLAFPHLWGAPVSCAGLTAASPLLPLQLTRISSRLRVLEEQCNAWRQKETLVYSVLVSACLINTWLWLRR</sequence>
<reference evidence="11 12" key="1">
    <citation type="submission" date="2019-11" db="EMBL/GenBank/DDBJ databases">
        <title>Strigops habroptila (kakapo) genome, bStrHab1, primary haplotype, v2.</title>
        <authorList>
            <person name="Jarvis E.D."/>
            <person name="Howard J."/>
            <person name="Rhie A."/>
            <person name="Phillippy A."/>
            <person name="Korlach J."/>
            <person name="Digby A."/>
            <person name="Iorns D."/>
            <person name="Eason D."/>
            <person name="Robertson B."/>
            <person name="Raemaekers T."/>
            <person name="Howe K."/>
            <person name="Lewin H."/>
            <person name="Damas J."/>
            <person name="Hastie A."/>
            <person name="Tracey A."/>
            <person name="Chow W."/>
            <person name="Fedrigo O."/>
        </authorList>
    </citation>
    <scope>NUCLEOTIDE SEQUENCE [LARGE SCALE GENOMIC DNA]</scope>
</reference>
<dbReference type="GO" id="GO:0006626">
    <property type="term" value="P:protein targeting to mitochondrion"/>
    <property type="evidence" value="ECO:0007669"/>
    <property type="project" value="TreeGrafter"/>
</dbReference>
<keyword evidence="7" id="KW-0472">Membrane</keyword>
<protein>
    <recommendedName>
        <fullName evidence="9">Mitochondrial fission factor</fullName>
    </recommendedName>
</protein>
<dbReference type="Ensembl" id="ENSSHBT00005007736.1">
    <property type="protein sequence ID" value="ENSSHBP00005006405.1"/>
    <property type="gene ID" value="ENSSHBG00005005604.1"/>
</dbReference>
<evidence type="ECO:0000256" key="4">
    <source>
        <dbReference type="ARBA" id="ARBA00022989"/>
    </source>
</evidence>
<feature type="domain" description="Mff-like" evidence="10">
    <location>
        <begin position="175"/>
        <end position="218"/>
    </location>
</feature>
<keyword evidence="3 9" id="KW-1000">Mitochondrion outer membrane</keyword>
<accession>A0A672TZE3</accession>
<reference evidence="11" key="2">
    <citation type="submission" date="2025-08" db="UniProtKB">
        <authorList>
            <consortium name="Ensembl"/>
        </authorList>
    </citation>
    <scope>IDENTIFICATION</scope>
</reference>
<evidence type="ECO:0000256" key="8">
    <source>
        <dbReference type="ARBA" id="ARBA00023140"/>
    </source>
</evidence>
<evidence type="ECO:0000313" key="12">
    <source>
        <dbReference type="Proteomes" id="UP000472266"/>
    </source>
</evidence>
<evidence type="ECO:0000256" key="2">
    <source>
        <dbReference type="ARBA" id="ARBA00022692"/>
    </source>
</evidence>
<keyword evidence="6 9" id="KW-0496">Mitochondrion</keyword>
<evidence type="ECO:0000256" key="1">
    <source>
        <dbReference type="ARBA" id="ARBA00009806"/>
    </source>
</evidence>
<dbReference type="GO" id="GO:0090314">
    <property type="term" value="P:positive regulation of protein targeting to membrane"/>
    <property type="evidence" value="ECO:0007669"/>
    <property type="project" value="UniProtKB-UniRule"/>
</dbReference>
<dbReference type="PANTHER" id="PTHR16501:SF16">
    <property type="entry name" value="MITOCHONDRIAL FISSION FACTOR"/>
    <property type="match status" value="1"/>
</dbReference>
<keyword evidence="12" id="KW-1185">Reference proteome</keyword>
<reference evidence="11" key="3">
    <citation type="submission" date="2025-09" db="UniProtKB">
        <authorList>
            <consortium name="Ensembl"/>
        </authorList>
    </citation>
    <scope>IDENTIFICATION</scope>
</reference>
<dbReference type="AlphaFoldDB" id="A0A672TZE3"/>
<keyword evidence="8 9" id="KW-0576">Peroxisome</keyword>
<evidence type="ECO:0000313" key="11">
    <source>
        <dbReference type="Ensembl" id="ENSSHBP00005006405.1"/>
    </source>
</evidence>